<protein>
    <submittedName>
        <fullName evidence="2">Uncharacterized protein</fullName>
    </submittedName>
</protein>
<feature type="transmembrane region" description="Helical" evidence="1">
    <location>
        <begin position="6"/>
        <end position="26"/>
    </location>
</feature>
<comment type="caution">
    <text evidence="2">The sequence shown here is derived from an EMBL/GenBank/DDBJ whole genome shotgun (WGS) entry which is preliminary data.</text>
</comment>
<keyword evidence="3" id="KW-1185">Reference proteome</keyword>
<dbReference type="EMBL" id="MSPP01000001">
    <property type="protein sequence ID" value="OUD10594.1"/>
    <property type="molecule type" value="Genomic_DNA"/>
</dbReference>
<accession>A0A251X2P4</accession>
<keyword evidence="1" id="KW-1133">Transmembrane helix</keyword>
<organism evidence="2 3">
    <name type="scientific">Marivivens niveibacter</name>
    <dbReference type="NCBI Taxonomy" id="1930667"/>
    <lineage>
        <taxon>Bacteria</taxon>
        <taxon>Pseudomonadati</taxon>
        <taxon>Pseudomonadota</taxon>
        <taxon>Alphaproteobacteria</taxon>
        <taxon>Rhodobacterales</taxon>
        <taxon>Paracoccaceae</taxon>
        <taxon>Marivivens group</taxon>
        <taxon>Marivivens</taxon>
    </lineage>
</organism>
<keyword evidence="1" id="KW-0472">Membrane</keyword>
<reference evidence="2 3" key="1">
    <citation type="submission" date="2016-12" db="EMBL/GenBank/DDBJ databases">
        <title>The draft genome sequence of HSLHS2.</title>
        <authorList>
            <person name="Hu D."/>
            <person name="Wang L."/>
            <person name="Shao Z."/>
        </authorList>
    </citation>
    <scope>NUCLEOTIDE SEQUENCE [LARGE SCALE GENOMIC DNA]</scope>
    <source>
        <strain evidence="2">MCCC 1A06712</strain>
    </source>
</reference>
<feature type="transmembrane region" description="Helical" evidence="1">
    <location>
        <begin position="47"/>
        <end position="70"/>
    </location>
</feature>
<proteinExistence type="predicted"/>
<dbReference type="AlphaFoldDB" id="A0A251X2P4"/>
<evidence type="ECO:0000313" key="2">
    <source>
        <dbReference type="EMBL" id="OUD10594.1"/>
    </source>
</evidence>
<dbReference type="OrthoDB" id="7875737at2"/>
<keyword evidence="1" id="KW-0812">Transmembrane</keyword>
<gene>
    <name evidence="2" type="ORF">BVC71_03630</name>
</gene>
<dbReference type="Proteomes" id="UP000194664">
    <property type="component" value="Unassembled WGS sequence"/>
</dbReference>
<evidence type="ECO:0000313" key="3">
    <source>
        <dbReference type="Proteomes" id="UP000194664"/>
    </source>
</evidence>
<dbReference type="RefSeq" id="WP_086450242.1">
    <property type="nucleotide sequence ID" value="NZ_MSPP01000001.1"/>
</dbReference>
<sequence length="71" mass="7503">MDLLIWIGAAVSVIGICGLLFTVVLVRKARKAATDDEDLRARLGKIIPINLGALLFSILGLMAVILGISLS</sequence>
<name>A0A251X2P4_9RHOB</name>
<evidence type="ECO:0000256" key="1">
    <source>
        <dbReference type="SAM" id="Phobius"/>
    </source>
</evidence>